<accession>A0ABV3BNB6</accession>
<proteinExistence type="predicted"/>
<protein>
    <submittedName>
        <fullName evidence="1">Tryptorubin family RiPP</fullName>
    </submittedName>
</protein>
<reference evidence="1 2" key="1">
    <citation type="submission" date="2024-06" db="EMBL/GenBank/DDBJ databases">
        <title>The Natural Products Discovery Center: Release of the First 8490 Sequenced Strains for Exploring Actinobacteria Biosynthetic Diversity.</title>
        <authorList>
            <person name="Kalkreuter E."/>
            <person name="Kautsar S.A."/>
            <person name="Yang D."/>
            <person name="Bader C.D."/>
            <person name="Teijaro C.N."/>
            <person name="Fluegel L."/>
            <person name="Davis C.M."/>
            <person name="Simpson J.R."/>
            <person name="Lauterbach L."/>
            <person name="Steele A.D."/>
            <person name="Gui C."/>
            <person name="Meng S."/>
            <person name="Li G."/>
            <person name="Viehrig K."/>
            <person name="Ye F."/>
            <person name="Su P."/>
            <person name="Kiefer A.F."/>
            <person name="Nichols A."/>
            <person name="Cepeda A.J."/>
            <person name="Yan W."/>
            <person name="Fan B."/>
            <person name="Jiang Y."/>
            <person name="Adhikari A."/>
            <person name="Zheng C.-J."/>
            <person name="Schuster L."/>
            <person name="Cowan T.M."/>
            <person name="Smanski M.J."/>
            <person name="Chevrette M.G."/>
            <person name="De Carvalho L.P.S."/>
            <person name="Shen B."/>
        </authorList>
    </citation>
    <scope>NUCLEOTIDE SEQUENCE [LARGE SCALE GENOMIC DNA]</scope>
    <source>
        <strain evidence="1 2">NPDC046838</strain>
    </source>
</reference>
<gene>
    <name evidence="1" type="ORF">ABZ921_17910</name>
</gene>
<comment type="caution">
    <text evidence="1">The sequence shown here is derived from an EMBL/GenBank/DDBJ whole genome shotgun (WGS) entry which is preliminary data.</text>
</comment>
<dbReference type="NCBIfam" id="NF038372">
    <property type="entry name" value="tryptorubin_fam"/>
    <property type="match status" value="1"/>
</dbReference>
<dbReference type="EMBL" id="JBEYXV010000008">
    <property type="protein sequence ID" value="MEU6822504.1"/>
    <property type="molecule type" value="Genomic_DNA"/>
</dbReference>
<organism evidence="1 2">
    <name type="scientific">Streptomyces atriruber</name>
    <dbReference type="NCBI Taxonomy" id="545121"/>
    <lineage>
        <taxon>Bacteria</taxon>
        <taxon>Bacillati</taxon>
        <taxon>Actinomycetota</taxon>
        <taxon>Actinomycetes</taxon>
        <taxon>Kitasatosporales</taxon>
        <taxon>Streptomycetaceae</taxon>
        <taxon>Streptomyces</taxon>
    </lineage>
</organism>
<dbReference type="RefSeq" id="WP_359349769.1">
    <property type="nucleotide sequence ID" value="NZ_JBEYXV010000008.1"/>
</dbReference>
<evidence type="ECO:0000313" key="2">
    <source>
        <dbReference type="Proteomes" id="UP001551176"/>
    </source>
</evidence>
<name>A0ABV3BNB6_9ACTN</name>
<dbReference type="Proteomes" id="UP001551176">
    <property type="component" value="Unassembled WGS sequence"/>
</dbReference>
<sequence>MPGIAHHLRVYRVLIADGDAPQVHAPQGPTETTGGMHMKVVRSLKKKITGEKSLKAYAWYHWY</sequence>
<keyword evidence="2" id="KW-1185">Reference proteome</keyword>
<evidence type="ECO:0000313" key="1">
    <source>
        <dbReference type="EMBL" id="MEU6822504.1"/>
    </source>
</evidence>